<evidence type="ECO:0000259" key="4">
    <source>
        <dbReference type="PROSITE" id="PS50994"/>
    </source>
</evidence>
<dbReference type="InterPro" id="IPR025724">
    <property type="entry name" value="GAG-pre-integrase_dom"/>
</dbReference>
<dbReference type="GO" id="GO:0003676">
    <property type="term" value="F:nucleic acid binding"/>
    <property type="evidence" value="ECO:0007669"/>
    <property type="project" value="InterPro"/>
</dbReference>
<dbReference type="PROSITE" id="PS50994">
    <property type="entry name" value="INTEGRASE"/>
    <property type="match status" value="1"/>
</dbReference>
<keyword evidence="6" id="KW-1185">Reference proteome</keyword>
<name>A0A6D2IVG3_9BRAS</name>
<keyword evidence="2" id="KW-0378">Hydrolase</keyword>
<proteinExistence type="predicted"/>
<organism evidence="5 6">
    <name type="scientific">Microthlaspi erraticum</name>
    <dbReference type="NCBI Taxonomy" id="1685480"/>
    <lineage>
        <taxon>Eukaryota</taxon>
        <taxon>Viridiplantae</taxon>
        <taxon>Streptophyta</taxon>
        <taxon>Embryophyta</taxon>
        <taxon>Tracheophyta</taxon>
        <taxon>Spermatophyta</taxon>
        <taxon>Magnoliopsida</taxon>
        <taxon>eudicotyledons</taxon>
        <taxon>Gunneridae</taxon>
        <taxon>Pentapetalae</taxon>
        <taxon>rosids</taxon>
        <taxon>malvids</taxon>
        <taxon>Brassicales</taxon>
        <taxon>Brassicaceae</taxon>
        <taxon>Coluteocarpeae</taxon>
        <taxon>Microthlaspi</taxon>
    </lineage>
</organism>
<dbReference type="Pfam" id="PF07727">
    <property type="entry name" value="RVT_2"/>
    <property type="match status" value="1"/>
</dbReference>
<dbReference type="Gene3D" id="3.30.420.10">
    <property type="entry name" value="Ribonuclease H-like superfamily/Ribonuclease H"/>
    <property type="match status" value="1"/>
</dbReference>
<dbReference type="Pfam" id="PF00665">
    <property type="entry name" value="rve"/>
    <property type="match status" value="1"/>
</dbReference>
<dbReference type="PANTHER" id="PTHR42648:SF28">
    <property type="entry name" value="TRANSPOSON-ENCODED PROTEIN WITH RIBONUCLEASE H-LIKE AND RETROVIRUS ZINC FINGER-LIKE DOMAINS"/>
    <property type="match status" value="1"/>
</dbReference>
<dbReference type="SUPFAM" id="SSF53098">
    <property type="entry name" value="Ribonuclease H-like"/>
    <property type="match status" value="1"/>
</dbReference>
<sequence>MKDAMTKLWHSRLGHMSAKNMEVLAKEGFLPLGEVGKLDFCESCVLGKSHKQSFPKAKHTTTRILEYVHSDLWGSPSTPASLAGNKYFISFIDDYSKKVWTYFLRTKDEAFMMFKEWKETVENHTEKKIKCLRTDNGLEFCNHLFDELCQSSGIKRHRTCTYTPQQNGVSERMNRTIMDKVRSMLAETGLGQEFWAEATSTAVYLINRTPNSTIGFQLPEERWTGQKPDLSNLKRFGCTAYVHVVQEKTSPRTIKGVFVGYPFGVKGYRVWIPEEGKCTTSRNVVFREEEVYKDTLIDTPNAPTSSNVQSTQTTSSDENTSQGGDSSSQGGDNYIPSSEPSSSSSSSDSDDSDDEGLSFGEEDESEVIADIENYLLARDRTRRENIRPPSRYEDADFVGYALQAAADIETEMKIPRWSSLMKNHTWDLIDKPDGARVVGSKWLYTIKSGIPGVELKRFKCRLVAQGFSQTEGVDYNEIFSPVVKHVSIRIMLSAVVNRDYELEQMDVKTAFLHGDLEERILMKQPEGFIKKGDENKVCLLRKSLYGLKQSPRQWNLKFDSFMKESGFIRRSYDSCVYMRNLNKENAVYLLLYVDDMLIASGCKAEVRLVKDTLSQKFEMKDLGPASRILGMDIIRDRKKGILSLSQETYIEKVLKAFGMSDAKSTITPLATHFKLKSLGKA</sequence>
<dbReference type="InterPro" id="IPR012337">
    <property type="entry name" value="RNaseH-like_sf"/>
</dbReference>
<dbReference type="GO" id="GO:0046872">
    <property type="term" value="F:metal ion binding"/>
    <property type="evidence" value="ECO:0007669"/>
    <property type="project" value="UniProtKB-KW"/>
</dbReference>
<dbReference type="InterPro" id="IPR013103">
    <property type="entry name" value="RVT_2"/>
</dbReference>
<feature type="compositionally biased region" description="Acidic residues" evidence="3">
    <location>
        <begin position="348"/>
        <end position="363"/>
    </location>
</feature>
<dbReference type="SUPFAM" id="SSF56672">
    <property type="entry name" value="DNA/RNA polymerases"/>
    <property type="match status" value="1"/>
</dbReference>
<accession>A0A6D2IVG3</accession>
<dbReference type="GO" id="GO:0015074">
    <property type="term" value="P:DNA integration"/>
    <property type="evidence" value="ECO:0007669"/>
    <property type="project" value="InterPro"/>
</dbReference>
<dbReference type="InterPro" id="IPR039537">
    <property type="entry name" value="Retrotran_Ty1/copia-like"/>
</dbReference>
<dbReference type="InterPro" id="IPR057670">
    <property type="entry name" value="SH3_retrovirus"/>
</dbReference>
<comment type="caution">
    <text evidence="5">The sequence shown here is derived from an EMBL/GenBank/DDBJ whole genome shotgun (WGS) entry which is preliminary data.</text>
</comment>
<feature type="domain" description="Integrase catalytic" evidence="4">
    <location>
        <begin position="51"/>
        <end position="227"/>
    </location>
</feature>
<dbReference type="Pfam" id="PF25597">
    <property type="entry name" value="SH3_retrovirus"/>
    <property type="match status" value="1"/>
</dbReference>
<reference evidence="5" key="1">
    <citation type="submission" date="2020-01" db="EMBL/GenBank/DDBJ databases">
        <authorList>
            <person name="Mishra B."/>
        </authorList>
    </citation>
    <scope>NUCLEOTIDE SEQUENCE [LARGE SCALE GENOMIC DNA]</scope>
</reference>
<dbReference type="AlphaFoldDB" id="A0A6D2IVG3"/>
<feature type="compositionally biased region" description="Low complexity" evidence="3">
    <location>
        <begin position="304"/>
        <end position="347"/>
    </location>
</feature>
<feature type="region of interest" description="Disordered" evidence="3">
    <location>
        <begin position="296"/>
        <end position="363"/>
    </location>
</feature>
<dbReference type="InterPro" id="IPR036397">
    <property type="entry name" value="RNaseH_sf"/>
</dbReference>
<protein>
    <recommendedName>
        <fullName evidence="4">Integrase catalytic domain-containing protein</fullName>
    </recommendedName>
</protein>
<evidence type="ECO:0000313" key="5">
    <source>
        <dbReference type="EMBL" id="CAA7031798.1"/>
    </source>
</evidence>
<dbReference type="InterPro" id="IPR001584">
    <property type="entry name" value="Integrase_cat-core"/>
</dbReference>
<dbReference type="Pfam" id="PF13976">
    <property type="entry name" value="gag_pre-integrs"/>
    <property type="match status" value="1"/>
</dbReference>
<dbReference type="Proteomes" id="UP000467841">
    <property type="component" value="Unassembled WGS sequence"/>
</dbReference>
<evidence type="ECO:0000256" key="1">
    <source>
        <dbReference type="ARBA" id="ARBA00022723"/>
    </source>
</evidence>
<dbReference type="EMBL" id="CACVBM020001112">
    <property type="protein sequence ID" value="CAA7031798.1"/>
    <property type="molecule type" value="Genomic_DNA"/>
</dbReference>
<keyword evidence="1" id="KW-0479">Metal-binding</keyword>
<dbReference type="OrthoDB" id="418757at2759"/>
<evidence type="ECO:0000256" key="3">
    <source>
        <dbReference type="SAM" id="MobiDB-lite"/>
    </source>
</evidence>
<evidence type="ECO:0000256" key="2">
    <source>
        <dbReference type="ARBA" id="ARBA00022801"/>
    </source>
</evidence>
<dbReference type="InterPro" id="IPR043502">
    <property type="entry name" value="DNA/RNA_pol_sf"/>
</dbReference>
<dbReference type="GO" id="GO:0016787">
    <property type="term" value="F:hydrolase activity"/>
    <property type="evidence" value="ECO:0007669"/>
    <property type="project" value="UniProtKB-KW"/>
</dbReference>
<gene>
    <name evidence="5" type="ORF">MERR_LOCUS19033</name>
</gene>
<evidence type="ECO:0000313" key="6">
    <source>
        <dbReference type="Proteomes" id="UP000467841"/>
    </source>
</evidence>
<dbReference type="PANTHER" id="PTHR42648">
    <property type="entry name" value="TRANSPOSASE, PUTATIVE-RELATED"/>
    <property type="match status" value="1"/>
</dbReference>